<evidence type="ECO:0000256" key="2">
    <source>
        <dbReference type="ARBA" id="ARBA00006156"/>
    </source>
</evidence>
<evidence type="ECO:0000256" key="8">
    <source>
        <dbReference type="ARBA" id="ARBA00023143"/>
    </source>
</evidence>
<dbReference type="GO" id="GO:0009425">
    <property type="term" value="C:bacterial-type flagellum basal body"/>
    <property type="evidence" value="ECO:0007669"/>
    <property type="project" value="UniProtKB-SubCell"/>
</dbReference>
<dbReference type="EMBL" id="CP020946">
    <property type="protein sequence ID" value="ASD62577.1"/>
    <property type="molecule type" value="Genomic_DNA"/>
</dbReference>
<dbReference type="OrthoDB" id="5295741at2"/>
<evidence type="ECO:0000313" key="11">
    <source>
        <dbReference type="Proteomes" id="UP000197003"/>
    </source>
</evidence>
<keyword evidence="10" id="KW-0969">Cilium</keyword>
<dbReference type="GO" id="GO:0044780">
    <property type="term" value="P:bacterial-type flagellum assembly"/>
    <property type="evidence" value="ECO:0007669"/>
    <property type="project" value="InterPro"/>
</dbReference>
<dbReference type="GO" id="GO:0005886">
    <property type="term" value="C:plasma membrane"/>
    <property type="evidence" value="ECO:0007669"/>
    <property type="project" value="UniProtKB-SubCell"/>
</dbReference>
<feature type="transmembrane region" description="Helical" evidence="9">
    <location>
        <begin position="20"/>
        <end position="39"/>
    </location>
</feature>
<dbReference type="GO" id="GO:0009306">
    <property type="term" value="P:protein secretion"/>
    <property type="evidence" value="ECO:0007669"/>
    <property type="project" value="InterPro"/>
</dbReference>
<gene>
    <name evidence="9" type="primary">fliQ</name>
    <name evidence="10" type="ORF">B9G79_02825</name>
</gene>
<protein>
    <recommendedName>
        <fullName evidence="3 9">Flagellar biosynthetic protein FliQ</fullName>
    </recommendedName>
</protein>
<dbReference type="RefSeq" id="WP_088564208.1">
    <property type="nucleotide sequence ID" value="NZ_CP020946.1"/>
</dbReference>
<evidence type="ECO:0000256" key="1">
    <source>
        <dbReference type="ARBA" id="ARBA00004651"/>
    </source>
</evidence>
<sequence>MTDELVIRLGQDALRTTAMLAAPLLISTLVVGLAVSIFQALTQINEATLTFIPKMIVVAAVFILAGPWMMDVMSSYTVNLFENIAVMVRE</sequence>
<keyword evidence="5 9" id="KW-0812">Transmembrane</keyword>
<dbReference type="PRINTS" id="PR00952">
    <property type="entry name" value="TYPE3IMQPROT"/>
</dbReference>
<comment type="similarity">
    <text evidence="2 9">Belongs to the FliQ/MopD/SpaQ family.</text>
</comment>
<evidence type="ECO:0000256" key="4">
    <source>
        <dbReference type="ARBA" id="ARBA00022475"/>
    </source>
</evidence>
<reference evidence="10 11" key="1">
    <citation type="submission" date="2017-04" db="EMBL/GenBank/DDBJ databases">
        <title>Whole genome sequence of Bdellovibrio bacteriovorus strain SSB218315.</title>
        <authorList>
            <person name="Oyedara O."/>
            <person name="Rodriguez-Perez M.A."/>
        </authorList>
    </citation>
    <scope>NUCLEOTIDE SEQUENCE [LARGE SCALE GENOMIC DNA]</scope>
    <source>
        <strain evidence="10 11">SSB218315</strain>
    </source>
</reference>
<evidence type="ECO:0000256" key="6">
    <source>
        <dbReference type="ARBA" id="ARBA00022989"/>
    </source>
</evidence>
<dbReference type="AlphaFoldDB" id="A0A1Z3N5B8"/>
<dbReference type="PANTHER" id="PTHR34040:SF2">
    <property type="entry name" value="FLAGELLAR BIOSYNTHETIC PROTEIN FLIQ"/>
    <property type="match status" value="1"/>
</dbReference>
<proteinExistence type="inferred from homology"/>
<evidence type="ECO:0000256" key="3">
    <source>
        <dbReference type="ARBA" id="ARBA00021718"/>
    </source>
</evidence>
<evidence type="ECO:0000256" key="9">
    <source>
        <dbReference type="RuleBase" id="RU364090"/>
    </source>
</evidence>
<comment type="function">
    <text evidence="9">Role in flagellar biosynthesis.</text>
</comment>
<dbReference type="InterPro" id="IPR002191">
    <property type="entry name" value="Bac_export_3"/>
</dbReference>
<comment type="subcellular location">
    <subcellularLocation>
        <location evidence="1 9">Cell membrane</location>
        <topology evidence="1">Multi-pass membrane protein</topology>
    </subcellularLocation>
    <subcellularLocation>
        <location evidence="9">Bacterial flagellum basal body</location>
    </subcellularLocation>
</comment>
<keyword evidence="4 9" id="KW-1003">Cell membrane</keyword>
<feature type="transmembrane region" description="Helical" evidence="9">
    <location>
        <begin position="51"/>
        <end position="70"/>
    </location>
</feature>
<name>A0A1Z3N5B8_BDEBC</name>
<dbReference type="Proteomes" id="UP000197003">
    <property type="component" value="Chromosome"/>
</dbReference>
<keyword evidence="7 9" id="KW-0472">Membrane</keyword>
<dbReference type="PANTHER" id="PTHR34040">
    <property type="entry name" value="FLAGELLAR BIOSYNTHETIC PROTEIN FLIQ"/>
    <property type="match status" value="1"/>
</dbReference>
<keyword evidence="8 9" id="KW-0975">Bacterial flagellum</keyword>
<dbReference type="PIRSF" id="PIRSF004669">
    <property type="entry name" value="FliQ"/>
    <property type="match status" value="1"/>
</dbReference>
<dbReference type="NCBIfam" id="TIGR01402">
    <property type="entry name" value="fliQ"/>
    <property type="match status" value="1"/>
</dbReference>
<accession>A0A1Z3N5B8</accession>
<dbReference type="Pfam" id="PF01313">
    <property type="entry name" value="Bac_export_3"/>
    <property type="match status" value="1"/>
</dbReference>
<keyword evidence="10" id="KW-0966">Cell projection</keyword>
<evidence type="ECO:0000256" key="7">
    <source>
        <dbReference type="ARBA" id="ARBA00023136"/>
    </source>
</evidence>
<evidence type="ECO:0000256" key="5">
    <source>
        <dbReference type="ARBA" id="ARBA00022692"/>
    </source>
</evidence>
<organism evidence="10 11">
    <name type="scientific">Bdellovibrio bacteriovorus</name>
    <dbReference type="NCBI Taxonomy" id="959"/>
    <lineage>
        <taxon>Bacteria</taxon>
        <taxon>Pseudomonadati</taxon>
        <taxon>Bdellovibrionota</taxon>
        <taxon>Bdellovibrionia</taxon>
        <taxon>Bdellovibrionales</taxon>
        <taxon>Pseudobdellovibrionaceae</taxon>
        <taxon>Bdellovibrio</taxon>
    </lineage>
</organism>
<keyword evidence="10" id="KW-0282">Flagellum</keyword>
<dbReference type="InterPro" id="IPR006305">
    <property type="entry name" value="FliQ"/>
</dbReference>
<keyword evidence="6 9" id="KW-1133">Transmembrane helix</keyword>
<evidence type="ECO:0000313" key="10">
    <source>
        <dbReference type="EMBL" id="ASD62577.1"/>
    </source>
</evidence>